<gene>
    <name evidence="1" type="ORF">CACET_c26130</name>
</gene>
<evidence type="ECO:0000313" key="1">
    <source>
        <dbReference type="EMBL" id="AKL96058.1"/>
    </source>
</evidence>
<dbReference type="GO" id="GO:0045892">
    <property type="term" value="P:negative regulation of DNA-templated transcription"/>
    <property type="evidence" value="ECO:0007669"/>
    <property type="project" value="UniProtKB-ARBA"/>
</dbReference>
<dbReference type="Pfam" id="PF02583">
    <property type="entry name" value="Trns_repr_metal"/>
    <property type="match status" value="1"/>
</dbReference>
<dbReference type="KEGG" id="cace:CACET_c26130"/>
<dbReference type="Proteomes" id="UP000035704">
    <property type="component" value="Chromosome"/>
</dbReference>
<protein>
    <submittedName>
        <fullName evidence="1">Metal-sensitive transcriptional repressor</fullName>
    </submittedName>
</protein>
<evidence type="ECO:0000313" key="2">
    <source>
        <dbReference type="Proteomes" id="UP000035704"/>
    </source>
</evidence>
<dbReference type="GO" id="GO:0003677">
    <property type="term" value="F:DNA binding"/>
    <property type="evidence" value="ECO:0007669"/>
    <property type="project" value="InterPro"/>
</dbReference>
<sequence>MKKKKVIAQLLKSKENIMNKLNKTLGFLIEEKKPTRLSLEDKEAIIDCLNKIKRQSNDIKSMVENDDDYYNIIKQIEYYRRGLNVAEVLLSKSHSVPLQ</sequence>
<dbReference type="STRING" id="84022.CACET_c26130"/>
<dbReference type="Gene3D" id="1.20.58.1000">
    <property type="entry name" value="Metal-sensitive repressor, helix protomer"/>
    <property type="match status" value="1"/>
</dbReference>
<dbReference type="AlphaFoldDB" id="A0A0G3WCK3"/>
<dbReference type="PATRIC" id="fig|84022.6.peg.2642"/>
<name>A0A0G3WCK3_9CLOT</name>
<dbReference type="InterPro" id="IPR038390">
    <property type="entry name" value="Metal_Tscrpt_repr_sf"/>
</dbReference>
<dbReference type="GO" id="GO:0046872">
    <property type="term" value="F:metal ion binding"/>
    <property type="evidence" value="ECO:0007669"/>
    <property type="project" value="InterPro"/>
</dbReference>
<dbReference type="EMBL" id="CP009687">
    <property type="protein sequence ID" value="AKL96058.1"/>
    <property type="molecule type" value="Genomic_DNA"/>
</dbReference>
<dbReference type="OrthoDB" id="9950704at2"/>
<reference evidence="1 2" key="1">
    <citation type="submission" date="2014-10" db="EMBL/GenBank/DDBJ databases">
        <title>Genome sequence of Clostridium aceticum DSM 1496.</title>
        <authorList>
            <person name="Poehlein A."/>
            <person name="Schiel-Bengelsdorf B."/>
            <person name="Gottschalk G."/>
            <person name="Duerre P."/>
            <person name="Daniel R."/>
        </authorList>
    </citation>
    <scope>NUCLEOTIDE SEQUENCE [LARGE SCALE GENOMIC DNA]</scope>
    <source>
        <strain evidence="1 2">DSM 1496</strain>
    </source>
</reference>
<dbReference type="RefSeq" id="WP_052661387.1">
    <property type="nucleotide sequence ID" value="NZ_CP009687.1"/>
</dbReference>
<keyword evidence="2" id="KW-1185">Reference proteome</keyword>
<proteinExistence type="predicted"/>
<organism evidence="1 2">
    <name type="scientific">Clostridium aceticum</name>
    <dbReference type="NCBI Taxonomy" id="84022"/>
    <lineage>
        <taxon>Bacteria</taxon>
        <taxon>Bacillati</taxon>
        <taxon>Bacillota</taxon>
        <taxon>Clostridia</taxon>
        <taxon>Eubacteriales</taxon>
        <taxon>Clostridiaceae</taxon>
        <taxon>Clostridium</taxon>
    </lineage>
</organism>
<dbReference type="InterPro" id="IPR003735">
    <property type="entry name" value="Metal_Tscrpt_repr"/>
</dbReference>
<accession>A0A0G3WCK3</accession>